<evidence type="ECO:0000256" key="8">
    <source>
        <dbReference type="ARBA" id="ARBA00023054"/>
    </source>
</evidence>
<dbReference type="EMBL" id="GG666547">
    <property type="protein sequence ID" value="EEN57067.1"/>
    <property type="molecule type" value="Genomic_DNA"/>
</dbReference>
<dbReference type="PRINTS" id="PR00452">
    <property type="entry name" value="SH3DOMAIN"/>
</dbReference>
<dbReference type="AlphaFoldDB" id="C3YR70"/>
<evidence type="ECO:0000256" key="13">
    <source>
        <dbReference type="PROSITE-ProRule" id="PRU01077"/>
    </source>
</evidence>
<evidence type="ECO:0000256" key="9">
    <source>
        <dbReference type="ARBA" id="ARBA00023136"/>
    </source>
</evidence>
<protein>
    <recommendedName>
        <fullName evidence="18">Protein kinase C and casein kinase substrate in neurons protein 1</fullName>
    </recommendedName>
</protein>
<dbReference type="PANTHER" id="PTHR23065">
    <property type="entry name" value="PROLINE-SERINE-THREONINE PHOSPHATASE INTERACTING PROTEIN 1"/>
    <property type="match status" value="1"/>
</dbReference>
<dbReference type="InterPro" id="IPR031160">
    <property type="entry name" value="F_BAR_dom"/>
</dbReference>
<dbReference type="FunCoup" id="C3YR70">
    <property type="interactions" value="894"/>
</dbReference>
<evidence type="ECO:0000256" key="6">
    <source>
        <dbReference type="ARBA" id="ARBA00022490"/>
    </source>
</evidence>
<reference evidence="17" key="1">
    <citation type="journal article" date="2008" name="Nature">
        <title>The amphioxus genome and the evolution of the chordate karyotype.</title>
        <authorList>
            <consortium name="US DOE Joint Genome Institute (JGI-PGF)"/>
            <person name="Putnam N.H."/>
            <person name="Butts T."/>
            <person name="Ferrier D.E.K."/>
            <person name="Furlong R.F."/>
            <person name="Hellsten U."/>
            <person name="Kawashima T."/>
            <person name="Robinson-Rechavi M."/>
            <person name="Shoguchi E."/>
            <person name="Terry A."/>
            <person name="Yu J.-K."/>
            <person name="Benito-Gutierrez E.L."/>
            <person name="Dubchak I."/>
            <person name="Garcia-Fernandez J."/>
            <person name="Gibson-Brown J.J."/>
            <person name="Grigoriev I.V."/>
            <person name="Horton A.C."/>
            <person name="de Jong P.J."/>
            <person name="Jurka J."/>
            <person name="Kapitonov V.V."/>
            <person name="Kohara Y."/>
            <person name="Kuroki Y."/>
            <person name="Lindquist E."/>
            <person name="Lucas S."/>
            <person name="Osoegawa K."/>
            <person name="Pennacchio L.A."/>
            <person name="Salamov A.A."/>
            <person name="Satou Y."/>
            <person name="Sauka-Spengler T."/>
            <person name="Schmutz J."/>
            <person name="Shin-I T."/>
            <person name="Toyoda A."/>
            <person name="Bronner-Fraser M."/>
            <person name="Fujiyama A."/>
            <person name="Holland L.Z."/>
            <person name="Holland P.W.H."/>
            <person name="Satoh N."/>
            <person name="Rokhsar D.S."/>
        </authorList>
    </citation>
    <scope>NUCLEOTIDE SEQUENCE [LARGE SCALE GENOMIC DNA]</scope>
    <source>
        <strain evidence="17">S238N-H82</strain>
        <tissue evidence="17">Testes</tissue>
    </source>
</reference>
<feature type="compositionally biased region" description="Polar residues" evidence="14">
    <location>
        <begin position="334"/>
        <end position="359"/>
    </location>
</feature>
<proteinExistence type="predicted"/>
<dbReference type="GO" id="GO:0012505">
    <property type="term" value="C:endomembrane system"/>
    <property type="evidence" value="ECO:0007669"/>
    <property type="project" value="UniProtKB-SubCell"/>
</dbReference>
<name>C3YR70_BRAFL</name>
<evidence type="ECO:0000256" key="4">
    <source>
        <dbReference type="ARBA" id="ARBA00022443"/>
    </source>
</evidence>
<organism>
    <name type="scientific">Branchiostoma floridae</name>
    <name type="common">Florida lancelet</name>
    <name type="synonym">Amphioxus</name>
    <dbReference type="NCBI Taxonomy" id="7739"/>
    <lineage>
        <taxon>Eukaryota</taxon>
        <taxon>Metazoa</taxon>
        <taxon>Chordata</taxon>
        <taxon>Cephalochordata</taxon>
        <taxon>Leptocardii</taxon>
        <taxon>Amphioxiformes</taxon>
        <taxon>Branchiostomatidae</taxon>
        <taxon>Branchiostoma</taxon>
    </lineage>
</organism>
<keyword evidence="7" id="KW-0597">Phosphoprotein</keyword>
<dbReference type="Pfam" id="PF00611">
    <property type="entry name" value="FCH"/>
    <property type="match status" value="1"/>
</dbReference>
<evidence type="ECO:0000259" key="15">
    <source>
        <dbReference type="PROSITE" id="PS50002"/>
    </source>
</evidence>
<dbReference type="Gene3D" id="1.20.1270.60">
    <property type="entry name" value="Arfaptin homology (AH) domain/BAR domain"/>
    <property type="match status" value="1"/>
</dbReference>
<keyword evidence="4 12" id="KW-0728">SH3 domain</keyword>
<evidence type="ECO:0000256" key="10">
    <source>
        <dbReference type="ARBA" id="ARBA00055545"/>
    </source>
</evidence>
<feature type="region of interest" description="Disordered" evidence="14">
    <location>
        <begin position="334"/>
        <end position="383"/>
    </location>
</feature>
<sequence>MSNYAPSDEGSLPQPSSDSFWEVGNYKTTVKRMEDGYRLCNELMTMVKERCEIEKSYAKALKHWAKKWNKSVEEGPEYGTMSSGWKSFCTEAERVHDLHMEVRDKLISDIQEEVASWQKENYKKLMMTGFKETKEADDAFRKAQKPWAKMLQRVNQSKKAYHTACRNEKTAINAENNGKKDTSISPDKVKALRDRVEKCKAETTKTKDKYDKTLQEINGYNAKYMEDMTLQFQKCQDFEEKRLQFFKQTLLNMHQCLDLSVEQRFPQIYTDLQQSIVKVESGQDLKFWAKNHGTEMGMNWPQFEEYNPELRAITKKSKKNVANEGITMTNITPLTENYQPNSYHHQQAQDSQNNTSNAAEWSDEDEANPFTNGGGGSGTGDAEVGVPVRALYDYEGQEDDELTFKAGDLLTKLEDEDEQGWCKGKFRGRVGLYPANYVEPV</sequence>
<dbReference type="SUPFAM" id="SSF103657">
    <property type="entry name" value="BAR/IMD domain-like"/>
    <property type="match status" value="1"/>
</dbReference>
<comment type="subcellular location">
    <subcellularLocation>
        <location evidence="2">Cell membrane</location>
    </subcellularLocation>
    <subcellularLocation>
        <location evidence="3">Cytoplasm</location>
    </subcellularLocation>
    <subcellularLocation>
        <location evidence="1">Endomembrane system</location>
        <topology evidence="1">Peripheral membrane protein</topology>
    </subcellularLocation>
</comment>
<evidence type="ECO:0000313" key="17">
    <source>
        <dbReference type="EMBL" id="EEN57067.1"/>
    </source>
</evidence>
<dbReference type="Gene3D" id="2.30.30.40">
    <property type="entry name" value="SH3 Domains"/>
    <property type="match status" value="1"/>
</dbReference>
<dbReference type="FunFam" id="1.20.1270.60:FF:000009">
    <property type="entry name" value="Protein kinase C and casein kinase substrate in neurons 2"/>
    <property type="match status" value="1"/>
</dbReference>
<dbReference type="CDD" id="cd07655">
    <property type="entry name" value="F-BAR_PACSIN"/>
    <property type="match status" value="1"/>
</dbReference>
<dbReference type="FunFam" id="2.30.30.40:FF:000014">
    <property type="entry name" value="Kinase C and casein kinase substrate in neurons protein"/>
    <property type="match status" value="1"/>
</dbReference>
<keyword evidence="6" id="KW-0963">Cytoplasm</keyword>
<dbReference type="SUPFAM" id="SSF50044">
    <property type="entry name" value="SH3-domain"/>
    <property type="match status" value="1"/>
</dbReference>
<evidence type="ECO:0000256" key="11">
    <source>
        <dbReference type="ARBA" id="ARBA00064966"/>
    </source>
</evidence>
<dbReference type="GO" id="GO:0005737">
    <property type="term" value="C:cytoplasm"/>
    <property type="evidence" value="ECO:0007669"/>
    <property type="project" value="UniProtKB-SubCell"/>
</dbReference>
<dbReference type="GO" id="GO:0005886">
    <property type="term" value="C:plasma membrane"/>
    <property type="evidence" value="ECO:0007669"/>
    <property type="project" value="UniProtKB-SubCell"/>
</dbReference>
<dbReference type="SMART" id="SM00055">
    <property type="entry name" value="FCH"/>
    <property type="match status" value="1"/>
</dbReference>
<evidence type="ECO:0000259" key="16">
    <source>
        <dbReference type="PROSITE" id="PS51741"/>
    </source>
</evidence>
<dbReference type="InterPro" id="IPR001452">
    <property type="entry name" value="SH3_domain"/>
</dbReference>
<evidence type="ECO:0000256" key="7">
    <source>
        <dbReference type="ARBA" id="ARBA00022553"/>
    </source>
</evidence>
<dbReference type="InParanoid" id="C3YR70"/>
<comment type="function">
    <text evidence="10">Plays a role in endocytosis and regulates internalization of plasma membrane proteins. Overexpression impairs internalization of SLC2A1/GLUT1 and TRPV4 and increases the levels of SLC2A1/GLUT1 and TRPV4 at the cell membrane. Inhibits the TRPV4 calcium channel activity.</text>
</comment>
<dbReference type="eggNOG" id="KOG2856">
    <property type="taxonomic scope" value="Eukaryota"/>
</dbReference>
<dbReference type="PROSITE" id="PS50002">
    <property type="entry name" value="SH3"/>
    <property type="match status" value="1"/>
</dbReference>
<gene>
    <name evidence="17" type="ORF">BRAFLDRAFT_242408</name>
</gene>
<evidence type="ECO:0008006" key="18">
    <source>
        <dbReference type="Google" id="ProtNLM"/>
    </source>
</evidence>
<keyword evidence="9" id="KW-0472">Membrane</keyword>
<dbReference type="PROSITE" id="PS51741">
    <property type="entry name" value="F_BAR"/>
    <property type="match status" value="1"/>
</dbReference>
<keyword evidence="8 13" id="KW-0175">Coiled coil</keyword>
<accession>C3YR70</accession>
<dbReference type="InterPro" id="IPR036028">
    <property type="entry name" value="SH3-like_dom_sf"/>
</dbReference>
<keyword evidence="5" id="KW-1003">Cell membrane</keyword>
<evidence type="ECO:0000256" key="3">
    <source>
        <dbReference type="ARBA" id="ARBA00004496"/>
    </source>
</evidence>
<feature type="domain" description="F-BAR" evidence="16">
    <location>
        <begin position="13"/>
        <end position="284"/>
    </location>
</feature>
<dbReference type="Pfam" id="PF14604">
    <property type="entry name" value="SH3_9"/>
    <property type="match status" value="1"/>
</dbReference>
<feature type="domain" description="SH3" evidence="15">
    <location>
        <begin position="383"/>
        <end position="441"/>
    </location>
</feature>
<evidence type="ECO:0000256" key="2">
    <source>
        <dbReference type="ARBA" id="ARBA00004236"/>
    </source>
</evidence>
<dbReference type="InterPro" id="IPR027267">
    <property type="entry name" value="AH/BAR_dom_sf"/>
</dbReference>
<evidence type="ECO:0000256" key="1">
    <source>
        <dbReference type="ARBA" id="ARBA00004184"/>
    </source>
</evidence>
<dbReference type="STRING" id="7739.C3YR70"/>
<evidence type="ECO:0000256" key="5">
    <source>
        <dbReference type="ARBA" id="ARBA00022475"/>
    </source>
</evidence>
<evidence type="ECO:0000256" key="14">
    <source>
        <dbReference type="SAM" id="MobiDB-lite"/>
    </source>
</evidence>
<dbReference type="InterPro" id="IPR001060">
    <property type="entry name" value="FCH_dom"/>
</dbReference>
<comment type="subunit">
    <text evidence="11">Homodimer. May form heterooligomers with other PACSINs. Interacts (via SH3 domain) with DNM1, SYNJ1 and WASL. Interacts with TRPV4.</text>
</comment>
<dbReference type="PANTHER" id="PTHR23065:SF11">
    <property type="entry name" value="SYNDAPIN, ISOFORM C"/>
    <property type="match status" value="1"/>
</dbReference>
<dbReference type="CDD" id="cd11843">
    <property type="entry name" value="SH3_PACSIN"/>
    <property type="match status" value="1"/>
</dbReference>
<evidence type="ECO:0000256" key="12">
    <source>
        <dbReference type="PROSITE-ProRule" id="PRU00192"/>
    </source>
</evidence>
<dbReference type="SMART" id="SM00326">
    <property type="entry name" value="SH3"/>
    <property type="match status" value="1"/>
</dbReference>